<reference evidence="3 4" key="1">
    <citation type="submission" date="2018-02" db="EMBL/GenBank/DDBJ databases">
        <title>Genomic Encyclopedia of Archaeal and Bacterial Type Strains, Phase II (KMG-II): from individual species to whole genera.</title>
        <authorList>
            <person name="Goeker M."/>
        </authorList>
    </citation>
    <scope>NUCLEOTIDE SEQUENCE [LARGE SCALE GENOMIC DNA]</scope>
    <source>
        <strain evidence="3 4">DSM 29526</strain>
    </source>
</reference>
<dbReference type="AlphaFoldDB" id="A0A2S6IBN9"/>
<sequence>MSAPHILLIEDDPMEADLAIRTLKKFLPELLVTHLENGVALSDYLANEPDEHIRLAIMDLHMPGMGGLDFLESIRVRTSPLGFPVVIFSSSEDRDEITRAYVLGASGFVTKPVVFSDYRTAIEHMLNFWLLTNRLT</sequence>
<accession>A0A2S6IBN9</accession>
<dbReference type="RefSeq" id="WP_104419450.1">
    <property type="nucleotide sequence ID" value="NZ_PTJC01000005.1"/>
</dbReference>
<proteinExistence type="predicted"/>
<dbReference type="Gene3D" id="3.40.50.2300">
    <property type="match status" value="1"/>
</dbReference>
<dbReference type="EMBL" id="PTJC01000005">
    <property type="protein sequence ID" value="PPK88923.1"/>
    <property type="molecule type" value="Genomic_DNA"/>
</dbReference>
<dbReference type="SUPFAM" id="SSF52172">
    <property type="entry name" value="CheY-like"/>
    <property type="match status" value="1"/>
</dbReference>
<dbReference type="InterPro" id="IPR052893">
    <property type="entry name" value="TCS_response_regulator"/>
</dbReference>
<dbReference type="PANTHER" id="PTHR44520">
    <property type="entry name" value="RESPONSE REGULATOR RCP1-RELATED"/>
    <property type="match status" value="1"/>
</dbReference>
<evidence type="ECO:0000313" key="4">
    <source>
        <dbReference type="Proteomes" id="UP000237662"/>
    </source>
</evidence>
<evidence type="ECO:0000313" key="3">
    <source>
        <dbReference type="EMBL" id="PPK88923.1"/>
    </source>
</evidence>
<gene>
    <name evidence="3" type="ORF">CLV84_1897</name>
</gene>
<keyword evidence="4" id="KW-1185">Reference proteome</keyword>
<evidence type="ECO:0000259" key="2">
    <source>
        <dbReference type="PROSITE" id="PS50110"/>
    </source>
</evidence>
<dbReference type="SMART" id="SM00448">
    <property type="entry name" value="REC"/>
    <property type="match status" value="1"/>
</dbReference>
<organism evidence="3 4">
    <name type="scientific">Neolewinella xylanilytica</name>
    <dbReference type="NCBI Taxonomy" id="1514080"/>
    <lineage>
        <taxon>Bacteria</taxon>
        <taxon>Pseudomonadati</taxon>
        <taxon>Bacteroidota</taxon>
        <taxon>Saprospiria</taxon>
        <taxon>Saprospirales</taxon>
        <taxon>Lewinellaceae</taxon>
        <taxon>Neolewinella</taxon>
    </lineage>
</organism>
<feature type="modified residue" description="4-aspartylphosphate" evidence="1">
    <location>
        <position position="59"/>
    </location>
</feature>
<protein>
    <submittedName>
        <fullName evidence="3">Response regulator receiver domain-containing protein</fullName>
    </submittedName>
</protein>
<dbReference type="PROSITE" id="PS50110">
    <property type="entry name" value="RESPONSE_REGULATORY"/>
    <property type="match status" value="1"/>
</dbReference>
<dbReference type="InterPro" id="IPR001789">
    <property type="entry name" value="Sig_transdc_resp-reg_receiver"/>
</dbReference>
<dbReference type="Proteomes" id="UP000237662">
    <property type="component" value="Unassembled WGS sequence"/>
</dbReference>
<keyword evidence="1" id="KW-0597">Phosphoprotein</keyword>
<dbReference type="OrthoDB" id="7631574at2"/>
<name>A0A2S6IBN9_9BACT</name>
<dbReference type="InterPro" id="IPR011006">
    <property type="entry name" value="CheY-like_superfamily"/>
</dbReference>
<dbReference type="Pfam" id="PF00072">
    <property type="entry name" value="Response_reg"/>
    <property type="match status" value="1"/>
</dbReference>
<comment type="caution">
    <text evidence="3">The sequence shown here is derived from an EMBL/GenBank/DDBJ whole genome shotgun (WGS) entry which is preliminary data.</text>
</comment>
<feature type="domain" description="Response regulatory" evidence="2">
    <location>
        <begin position="5"/>
        <end position="126"/>
    </location>
</feature>
<evidence type="ECO:0000256" key="1">
    <source>
        <dbReference type="PROSITE-ProRule" id="PRU00169"/>
    </source>
</evidence>
<dbReference type="GO" id="GO:0000160">
    <property type="term" value="P:phosphorelay signal transduction system"/>
    <property type="evidence" value="ECO:0007669"/>
    <property type="project" value="InterPro"/>
</dbReference>